<dbReference type="EMBL" id="JACOOL010000005">
    <property type="protein sequence ID" value="MBC5636954.1"/>
    <property type="molecule type" value="Genomic_DNA"/>
</dbReference>
<evidence type="ECO:0000256" key="1">
    <source>
        <dbReference type="SAM" id="Phobius"/>
    </source>
</evidence>
<comment type="caution">
    <text evidence="2">The sequence shown here is derived from an EMBL/GenBank/DDBJ whole genome shotgun (WGS) entry which is preliminary data.</text>
</comment>
<gene>
    <name evidence="2" type="ORF">H8S33_09000</name>
</gene>
<proteinExistence type="predicted"/>
<feature type="transmembrane region" description="Helical" evidence="1">
    <location>
        <begin position="7"/>
        <end position="24"/>
    </location>
</feature>
<keyword evidence="3" id="KW-1185">Reference proteome</keyword>
<dbReference type="AlphaFoldDB" id="A0A923L5R4"/>
<dbReference type="RefSeq" id="WP_186869661.1">
    <property type="nucleotide sequence ID" value="NZ_JACOOL010000005.1"/>
</dbReference>
<organism evidence="2 3">
    <name type="scientific">Ornithinibacillus hominis</name>
    <dbReference type="NCBI Taxonomy" id="2763055"/>
    <lineage>
        <taxon>Bacteria</taxon>
        <taxon>Bacillati</taxon>
        <taxon>Bacillota</taxon>
        <taxon>Bacilli</taxon>
        <taxon>Bacillales</taxon>
        <taxon>Bacillaceae</taxon>
        <taxon>Ornithinibacillus</taxon>
    </lineage>
</organism>
<accession>A0A923L5R4</accession>
<evidence type="ECO:0000313" key="3">
    <source>
        <dbReference type="Proteomes" id="UP000637359"/>
    </source>
</evidence>
<keyword evidence="1" id="KW-0472">Membrane</keyword>
<reference evidence="2" key="1">
    <citation type="submission" date="2020-08" db="EMBL/GenBank/DDBJ databases">
        <title>Genome public.</title>
        <authorList>
            <person name="Liu C."/>
            <person name="Sun Q."/>
        </authorList>
    </citation>
    <scope>NUCLEOTIDE SEQUENCE</scope>
    <source>
        <strain evidence="2">BX22</strain>
    </source>
</reference>
<evidence type="ECO:0000313" key="2">
    <source>
        <dbReference type="EMBL" id="MBC5636954.1"/>
    </source>
</evidence>
<dbReference type="Proteomes" id="UP000637359">
    <property type="component" value="Unassembled WGS sequence"/>
</dbReference>
<protein>
    <submittedName>
        <fullName evidence="2">Uncharacterized protein</fullName>
    </submittedName>
</protein>
<keyword evidence="1" id="KW-1133">Transmembrane helix</keyword>
<name>A0A923L5R4_9BACI</name>
<keyword evidence="1" id="KW-0812">Transmembrane</keyword>
<sequence length="60" mass="6992">MKRYLTSIFLLITAIIIFVGLRIDLPWTGIATWGLALITLIFAAYYTKYIPDRKKSNKRK</sequence>
<feature type="transmembrane region" description="Helical" evidence="1">
    <location>
        <begin position="30"/>
        <end position="50"/>
    </location>
</feature>